<feature type="compositionally biased region" description="Low complexity" evidence="1">
    <location>
        <begin position="111"/>
        <end position="123"/>
    </location>
</feature>
<evidence type="ECO:0000313" key="2">
    <source>
        <dbReference type="EMBL" id="KAJ8100669.1"/>
    </source>
</evidence>
<sequence length="274" mass="30889">MTIARSARVLEYRKLLLWERCRNDPLAFRAVCSITRYRGHDNRTAFRWYSQSPSGGKTLPDSARNVTNGEGGRQSDDGATLTGDWPTSADLTAESISQRGAKEIAKEIKSSDNGSSSISSESEISQERKFPERISPEQFDTFSQSLEKAVQNTQEIRSLMKPRIIASVTAQRVRRLLELLFSSPHPTQRRVLPTYNAPERKDIFSKSSETDMDYESYFPELETIEKDKRANEEFHHLQKESVTTSTPGRYGFMEPDSKASAESGISYVPSDDSG</sequence>
<dbReference type="GeneID" id="80879205"/>
<accession>A0AAD7QSE9</accession>
<dbReference type="Proteomes" id="UP001217417">
    <property type="component" value="Unassembled WGS sequence"/>
</dbReference>
<dbReference type="EMBL" id="JARPMG010000005">
    <property type="protein sequence ID" value="KAJ8100669.1"/>
    <property type="molecule type" value="Genomic_DNA"/>
</dbReference>
<reference evidence="2" key="1">
    <citation type="submission" date="2023-03" db="EMBL/GenBank/DDBJ databases">
        <title>Near-Complete genome sequence of Lipomyces tetrasporous NRRL Y-64009, an oleaginous yeast capable of growing on lignocellulosic hydrolysates.</title>
        <authorList>
            <consortium name="Lawrence Berkeley National Laboratory"/>
            <person name="Jagtap S.S."/>
            <person name="Liu J.-J."/>
            <person name="Walukiewicz H.E."/>
            <person name="Pangilinan J."/>
            <person name="Lipzen A."/>
            <person name="Ahrendt S."/>
            <person name="Koriabine M."/>
            <person name="Cobaugh K."/>
            <person name="Salamov A."/>
            <person name="Yoshinaga Y."/>
            <person name="Ng V."/>
            <person name="Daum C."/>
            <person name="Grigoriev I.V."/>
            <person name="Slininger P.J."/>
            <person name="Dien B.S."/>
            <person name="Jin Y.-S."/>
            <person name="Rao C.V."/>
        </authorList>
    </citation>
    <scope>NUCLEOTIDE SEQUENCE</scope>
    <source>
        <strain evidence="2">NRRL Y-64009</strain>
    </source>
</reference>
<feature type="compositionally biased region" description="Basic and acidic residues" evidence="1">
    <location>
        <begin position="100"/>
        <end position="110"/>
    </location>
</feature>
<name>A0AAD7QSE9_9ASCO</name>
<feature type="region of interest" description="Disordered" evidence="1">
    <location>
        <begin position="230"/>
        <end position="274"/>
    </location>
</feature>
<protein>
    <submittedName>
        <fullName evidence="2">Uncharacterized protein</fullName>
    </submittedName>
</protein>
<evidence type="ECO:0000313" key="3">
    <source>
        <dbReference type="Proteomes" id="UP001217417"/>
    </source>
</evidence>
<organism evidence="2 3">
    <name type="scientific">Lipomyces tetrasporus</name>
    <dbReference type="NCBI Taxonomy" id="54092"/>
    <lineage>
        <taxon>Eukaryota</taxon>
        <taxon>Fungi</taxon>
        <taxon>Dikarya</taxon>
        <taxon>Ascomycota</taxon>
        <taxon>Saccharomycotina</taxon>
        <taxon>Lipomycetes</taxon>
        <taxon>Lipomycetales</taxon>
        <taxon>Lipomycetaceae</taxon>
        <taxon>Lipomyces</taxon>
    </lineage>
</organism>
<dbReference type="AlphaFoldDB" id="A0AAD7QSE9"/>
<comment type="caution">
    <text evidence="2">The sequence shown here is derived from an EMBL/GenBank/DDBJ whole genome shotgun (WGS) entry which is preliminary data.</text>
</comment>
<feature type="compositionally biased region" description="Basic and acidic residues" evidence="1">
    <location>
        <begin position="230"/>
        <end position="239"/>
    </location>
</feature>
<dbReference type="RefSeq" id="XP_056044119.1">
    <property type="nucleotide sequence ID" value="XM_056184039.1"/>
</dbReference>
<gene>
    <name evidence="2" type="ORF">POJ06DRAFT_109532</name>
</gene>
<evidence type="ECO:0000256" key="1">
    <source>
        <dbReference type="SAM" id="MobiDB-lite"/>
    </source>
</evidence>
<proteinExistence type="predicted"/>
<keyword evidence="3" id="KW-1185">Reference proteome</keyword>
<feature type="region of interest" description="Disordered" evidence="1">
    <location>
        <begin position="49"/>
        <end position="133"/>
    </location>
</feature>